<dbReference type="PANTHER" id="PTHR37422:SF13">
    <property type="entry name" value="LIPOPOLYSACCHARIDE BIOSYNTHESIS PROTEIN PA4999-RELATED"/>
    <property type="match status" value="1"/>
</dbReference>
<feature type="domain" description="O-antigen ligase-related" evidence="6">
    <location>
        <begin position="269"/>
        <end position="410"/>
    </location>
</feature>
<feature type="transmembrane region" description="Helical" evidence="5">
    <location>
        <begin position="154"/>
        <end position="172"/>
    </location>
</feature>
<feature type="transmembrane region" description="Helical" evidence="5">
    <location>
        <begin position="97"/>
        <end position="114"/>
    </location>
</feature>
<dbReference type="OrthoDB" id="9783389at2"/>
<proteinExistence type="predicted"/>
<comment type="caution">
    <text evidence="7">The sequence shown here is derived from an EMBL/GenBank/DDBJ whole genome shotgun (WGS) entry which is preliminary data.</text>
</comment>
<feature type="transmembrane region" description="Helical" evidence="5">
    <location>
        <begin position="258"/>
        <end position="278"/>
    </location>
</feature>
<feature type="transmembrane region" description="Helical" evidence="5">
    <location>
        <begin position="184"/>
        <end position="201"/>
    </location>
</feature>
<keyword evidence="4 5" id="KW-0472">Membrane</keyword>
<dbReference type="EMBL" id="RIZI01000131">
    <property type="protein sequence ID" value="RNF67702.1"/>
    <property type="molecule type" value="Genomic_DNA"/>
</dbReference>
<dbReference type="Pfam" id="PF04932">
    <property type="entry name" value="Wzy_C"/>
    <property type="match status" value="1"/>
</dbReference>
<keyword evidence="3 5" id="KW-1133">Transmembrane helix</keyword>
<dbReference type="Gene3D" id="1.25.40.10">
    <property type="entry name" value="Tetratricopeptide repeat domain"/>
    <property type="match status" value="1"/>
</dbReference>
<feature type="transmembrane region" description="Helical" evidence="5">
    <location>
        <begin position="228"/>
        <end position="246"/>
    </location>
</feature>
<feature type="transmembrane region" description="Helical" evidence="5">
    <location>
        <begin position="407"/>
        <end position="429"/>
    </location>
</feature>
<dbReference type="AlphaFoldDB" id="A0A3M8RIC3"/>
<feature type="transmembrane region" description="Helical" evidence="5">
    <location>
        <begin position="503"/>
        <end position="522"/>
    </location>
</feature>
<feature type="transmembrane region" description="Helical" evidence="5">
    <location>
        <begin position="445"/>
        <end position="466"/>
    </location>
</feature>
<dbReference type="PANTHER" id="PTHR37422">
    <property type="entry name" value="TEICHURONIC ACID BIOSYNTHESIS PROTEIN TUAE"/>
    <property type="match status" value="1"/>
</dbReference>
<dbReference type="InterPro" id="IPR007016">
    <property type="entry name" value="O-antigen_ligase-rel_domated"/>
</dbReference>
<dbReference type="GO" id="GO:0016020">
    <property type="term" value="C:membrane"/>
    <property type="evidence" value="ECO:0007669"/>
    <property type="project" value="UniProtKB-SubCell"/>
</dbReference>
<sequence length="748" mass="82642">MVVPGGVARRADLSLAAPCAARPGHAIRRPGALRVLRRVAAPFRGDPSAGWYASLPVSLQGGFVTVSAPRLRPALYALFPFLAYLLAWYYNGQLIPLLAGSMILLTLWGAWVWWPRLREGLPWPRGFLPVFMLAWLIWFGATLFWSGVPYTSWFYFWVLGSLPLAFLVWIALPADVAEGAWRCLWFGAVVSAVALSLYALWQYDHWMGRGVGLTNLRPLGPLLDTNSFAAWLNLLFFPLLVAYFSSDAQRRERFLSARVHWVSLGYLITIVLLLLAFFSTNSRGGFLAWLCTMPIALWGLRRQPGARGRSFLVLGLAAIAFFLFGYVQGYDLLGHLAPGFITHNISTVSRGLMWLATWHIFLSHPWLGTGLGSYFLYYPAYRLPGELASAGTYAHNDYIEYLAEGGLINLGFLLVFAGVLIFALVGLLAKGGKALGLADDKRLQALGLVLGVFAITGHALGNFIFYNLPLSLLGGLFLARAWQIFGARGWTAPLLPRMGINHPFIVQTVLAIALVAGSWNLVCDGLSFSLLSDNAWLNRWMPNAGQRAVFLLRAADWLALARPLATQPHVYLANTYLSLATNDRVLDEKKRRELLRSALHEYQESLVGIPRQGGVWNSIGTLYLSEGKLLGLSTDAARRAALLAWRKGLAVDPESVALRTQIAELAYLLPGHVQEGLAFLRAGLHRPLFPDSRSALQMNIAMTQWRAHDAAGARQTLVRLLRENPAYTPAVGLLQSMLHPLPAQPKEP</sequence>
<evidence type="ECO:0000256" key="3">
    <source>
        <dbReference type="ARBA" id="ARBA00022989"/>
    </source>
</evidence>
<reference evidence="7" key="1">
    <citation type="submission" date="2018-10" db="EMBL/GenBank/DDBJ databases">
        <title>Acidithiobacillus sulfuriphilus sp. nov.: an extremely acidophilic sulfur-oxidizing chemolithotroph isolated from a neutral pH environment.</title>
        <authorList>
            <person name="Falagan C."/>
            <person name="Moya-Beltran A."/>
            <person name="Quatrini R."/>
            <person name="Johnson D.B."/>
        </authorList>
    </citation>
    <scope>NUCLEOTIDE SEQUENCE [LARGE SCALE GENOMIC DNA]</scope>
    <source>
        <strain evidence="7">CJ-2</strain>
    </source>
</reference>
<feature type="transmembrane region" description="Helical" evidence="5">
    <location>
        <begin position="472"/>
        <end position="491"/>
    </location>
</feature>
<dbReference type="GO" id="GO:0016874">
    <property type="term" value="F:ligase activity"/>
    <property type="evidence" value="ECO:0007669"/>
    <property type="project" value="UniProtKB-KW"/>
</dbReference>
<evidence type="ECO:0000256" key="5">
    <source>
        <dbReference type="SAM" id="Phobius"/>
    </source>
</evidence>
<dbReference type="InterPro" id="IPR011990">
    <property type="entry name" value="TPR-like_helical_dom_sf"/>
</dbReference>
<evidence type="ECO:0000256" key="2">
    <source>
        <dbReference type="ARBA" id="ARBA00022692"/>
    </source>
</evidence>
<name>A0A3M8RIC3_9PROT</name>
<organism evidence="7">
    <name type="scientific">Acidithiobacillus sulfuriphilus</name>
    <dbReference type="NCBI Taxonomy" id="1867749"/>
    <lineage>
        <taxon>Bacteria</taxon>
        <taxon>Pseudomonadati</taxon>
        <taxon>Pseudomonadota</taxon>
        <taxon>Acidithiobacillia</taxon>
        <taxon>Acidithiobacillales</taxon>
        <taxon>Acidithiobacillaceae</taxon>
        <taxon>Acidithiobacillus</taxon>
    </lineage>
</organism>
<keyword evidence="7" id="KW-0436">Ligase</keyword>
<evidence type="ECO:0000259" key="6">
    <source>
        <dbReference type="Pfam" id="PF04932"/>
    </source>
</evidence>
<protein>
    <submittedName>
        <fullName evidence="7">O-antigen ligase family protein</fullName>
    </submittedName>
</protein>
<feature type="transmembrane region" description="Helical" evidence="5">
    <location>
        <begin position="126"/>
        <end position="148"/>
    </location>
</feature>
<feature type="transmembrane region" description="Helical" evidence="5">
    <location>
        <begin position="312"/>
        <end position="330"/>
    </location>
</feature>
<gene>
    <name evidence="7" type="ORF">EC580_03885</name>
</gene>
<evidence type="ECO:0000256" key="4">
    <source>
        <dbReference type="ARBA" id="ARBA00023136"/>
    </source>
</evidence>
<accession>A0A3M8RIC3</accession>
<comment type="subcellular location">
    <subcellularLocation>
        <location evidence="1">Membrane</location>
        <topology evidence="1">Multi-pass membrane protein</topology>
    </subcellularLocation>
</comment>
<evidence type="ECO:0000256" key="1">
    <source>
        <dbReference type="ARBA" id="ARBA00004141"/>
    </source>
</evidence>
<feature type="transmembrane region" description="Helical" evidence="5">
    <location>
        <begin position="284"/>
        <end position="300"/>
    </location>
</feature>
<dbReference type="InterPro" id="IPR051533">
    <property type="entry name" value="WaaL-like"/>
</dbReference>
<evidence type="ECO:0000313" key="7">
    <source>
        <dbReference type="EMBL" id="RNF67702.1"/>
    </source>
</evidence>
<feature type="transmembrane region" description="Helical" evidence="5">
    <location>
        <begin position="74"/>
        <end position="91"/>
    </location>
</feature>
<keyword evidence="2 5" id="KW-0812">Transmembrane</keyword>